<dbReference type="NCBIfam" id="TIGR01644">
    <property type="entry name" value="phage_P2_V"/>
    <property type="match status" value="1"/>
</dbReference>
<evidence type="ECO:0000313" key="4">
    <source>
        <dbReference type="Proteomes" id="UP000198324"/>
    </source>
</evidence>
<proteinExistence type="predicted"/>
<evidence type="ECO:0000259" key="2">
    <source>
        <dbReference type="Pfam" id="PF06890"/>
    </source>
</evidence>
<dbReference type="InterPro" id="IPR013046">
    <property type="entry name" value="GpV/Gp45"/>
</dbReference>
<name>A0A239AI57_9BACT</name>
<feature type="domain" description="Bacteriophage Mu Gp45 N-terminal" evidence="2">
    <location>
        <begin position="21"/>
        <end position="87"/>
    </location>
</feature>
<keyword evidence="4" id="KW-1185">Reference proteome</keyword>
<reference evidence="3 4" key="1">
    <citation type="submission" date="2017-06" db="EMBL/GenBank/DDBJ databases">
        <authorList>
            <person name="Kim H.J."/>
            <person name="Triplett B.A."/>
        </authorList>
    </citation>
    <scope>NUCLEOTIDE SEQUENCE [LARGE SCALE GENOMIC DNA]</scope>
    <source>
        <strain evidence="3 4">DSM 13116</strain>
    </source>
</reference>
<dbReference type="OrthoDB" id="9802994at2"/>
<dbReference type="InterPro" id="IPR014462">
    <property type="entry name" value="Phage_Mu_Gp45"/>
</dbReference>
<evidence type="ECO:0000313" key="3">
    <source>
        <dbReference type="EMBL" id="SNR95220.1"/>
    </source>
</evidence>
<dbReference type="InterPro" id="IPR044033">
    <property type="entry name" value="GpV-like_apex"/>
</dbReference>
<dbReference type="InterPro" id="IPR053861">
    <property type="entry name" value="Phage_Mu_Gp45_N"/>
</dbReference>
<dbReference type="Proteomes" id="UP000198324">
    <property type="component" value="Unassembled WGS sequence"/>
</dbReference>
<dbReference type="RefSeq" id="WP_089274227.1">
    <property type="nucleotide sequence ID" value="NZ_FZOC01000004.1"/>
</dbReference>
<dbReference type="AlphaFoldDB" id="A0A239AI57"/>
<feature type="region of interest" description="Disordered" evidence="1">
    <location>
        <begin position="163"/>
        <end position="191"/>
    </location>
</feature>
<evidence type="ECO:0000256" key="1">
    <source>
        <dbReference type="SAM" id="MobiDB-lite"/>
    </source>
</evidence>
<gene>
    <name evidence="3" type="ORF">SAMN04488503_1991</name>
</gene>
<sequence>MIRDVMRYVDRRFAGLRLAFRARLSTLGKGAAVQLAQAEALAGERLQAAELFQHFGFTSAPPPGTQLIVLPLGGSTAHSVIIATENGAYRVDVASGEACIYSMWGDKVHLKQERIEVETKTLHIKASQQVVFETPSITMQGTGGGAAAATMTGSLHTTGAITSDGDHVAGGVSLEHHTHPGDSGGTTGEPK</sequence>
<dbReference type="Pfam" id="PF06890">
    <property type="entry name" value="Phage_Mu_Gp45"/>
    <property type="match status" value="1"/>
</dbReference>
<organism evidence="3 4">
    <name type="scientific">Humidesulfovibrio mexicanus</name>
    <dbReference type="NCBI Taxonomy" id="147047"/>
    <lineage>
        <taxon>Bacteria</taxon>
        <taxon>Pseudomonadati</taxon>
        <taxon>Thermodesulfobacteriota</taxon>
        <taxon>Desulfovibrionia</taxon>
        <taxon>Desulfovibrionales</taxon>
        <taxon>Desulfovibrionaceae</taxon>
        <taxon>Humidesulfovibrio</taxon>
    </lineage>
</organism>
<feature type="compositionally biased region" description="Gly residues" evidence="1">
    <location>
        <begin position="182"/>
        <end position="191"/>
    </location>
</feature>
<accession>A0A239AI57</accession>
<dbReference type="Pfam" id="PF18946">
    <property type="entry name" value="Apex"/>
    <property type="match status" value="1"/>
</dbReference>
<protein>
    <submittedName>
        <fullName evidence="3">Phage baseplate assembly protein V</fullName>
    </submittedName>
</protein>
<dbReference type="PIRSF" id="PIRSF012337">
    <property type="entry name" value="gp45"/>
    <property type="match status" value="1"/>
</dbReference>
<dbReference type="EMBL" id="FZOC01000004">
    <property type="protein sequence ID" value="SNR95220.1"/>
    <property type="molecule type" value="Genomic_DNA"/>
</dbReference>